<dbReference type="GO" id="GO:0004497">
    <property type="term" value="F:monooxygenase activity"/>
    <property type="evidence" value="ECO:0007669"/>
    <property type="project" value="UniProtKB-KW"/>
</dbReference>
<evidence type="ECO:0000313" key="11">
    <source>
        <dbReference type="EMBL" id="KAJ9540445.1"/>
    </source>
</evidence>
<dbReference type="GO" id="GO:0016020">
    <property type="term" value="C:membrane"/>
    <property type="evidence" value="ECO:0007669"/>
    <property type="project" value="UniProtKB-SubCell"/>
</dbReference>
<dbReference type="InterPro" id="IPR036396">
    <property type="entry name" value="Cyt_P450_sf"/>
</dbReference>
<proteinExistence type="inferred from homology"/>
<dbReference type="InterPro" id="IPR001128">
    <property type="entry name" value="Cyt_P450"/>
</dbReference>
<comment type="caution">
    <text evidence="11">The sequence shown here is derived from an EMBL/GenBank/DDBJ whole genome shotgun (WGS) entry which is preliminary data.</text>
</comment>
<protein>
    <recommendedName>
        <fullName evidence="13">Cytochrome P450</fullName>
    </recommendedName>
</protein>
<evidence type="ECO:0000256" key="10">
    <source>
        <dbReference type="ARBA" id="ARBA00023136"/>
    </source>
</evidence>
<dbReference type="SUPFAM" id="SSF48264">
    <property type="entry name" value="Cytochrome P450"/>
    <property type="match status" value="1"/>
</dbReference>
<comment type="subcellular location">
    <subcellularLocation>
        <location evidence="1">Membrane</location>
    </subcellularLocation>
</comment>
<dbReference type="PRINTS" id="PR00463">
    <property type="entry name" value="EP450I"/>
</dbReference>
<dbReference type="GO" id="GO:0020037">
    <property type="term" value="F:heme binding"/>
    <property type="evidence" value="ECO:0007669"/>
    <property type="project" value="InterPro"/>
</dbReference>
<dbReference type="InterPro" id="IPR002401">
    <property type="entry name" value="Cyt_P450_E_grp-I"/>
</dbReference>
<evidence type="ECO:0000313" key="12">
    <source>
        <dbReference type="Proteomes" id="UP001172457"/>
    </source>
</evidence>
<keyword evidence="9" id="KW-0503">Monooxygenase</keyword>
<dbReference type="GO" id="GO:0005506">
    <property type="term" value="F:iron ion binding"/>
    <property type="evidence" value="ECO:0007669"/>
    <property type="project" value="InterPro"/>
</dbReference>
<keyword evidence="3" id="KW-0349">Heme</keyword>
<dbReference type="EMBL" id="JARYMX010000007">
    <property type="protein sequence ID" value="KAJ9540445.1"/>
    <property type="molecule type" value="Genomic_DNA"/>
</dbReference>
<evidence type="ECO:0000256" key="4">
    <source>
        <dbReference type="ARBA" id="ARBA00022692"/>
    </source>
</evidence>
<keyword evidence="8" id="KW-0408">Iron</keyword>
<dbReference type="GO" id="GO:0016705">
    <property type="term" value="F:oxidoreductase activity, acting on paired donors, with incorporation or reduction of molecular oxygen"/>
    <property type="evidence" value="ECO:0007669"/>
    <property type="project" value="InterPro"/>
</dbReference>
<dbReference type="Gene3D" id="1.10.630.10">
    <property type="entry name" value="Cytochrome P450"/>
    <property type="match status" value="1"/>
</dbReference>
<dbReference type="PANTHER" id="PTHR47955">
    <property type="entry name" value="CYTOCHROME P450 FAMILY 71 PROTEIN"/>
    <property type="match status" value="1"/>
</dbReference>
<organism evidence="11 12">
    <name type="scientific">Centaurea solstitialis</name>
    <name type="common">yellow star-thistle</name>
    <dbReference type="NCBI Taxonomy" id="347529"/>
    <lineage>
        <taxon>Eukaryota</taxon>
        <taxon>Viridiplantae</taxon>
        <taxon>Streptophyta</taxon>
        <taxon>Embryophyta</taxon>
        <taxon>Tracheophyta</taxon>
        <taxon>Spermatophyta</taxon>
        <taxon>Magnoliopsida</taxon>
        <taxon>eudicotyledons</taxon>
        <taxon>Gunneridae</taxon>
        <taxon>Pentapetalae</taxon>
        <taxon>asterids</taxon>
        <taxon>campanulids</taxon>
        <taxon>Asterales</taxon>
        <taxon>Asteraceae</taxon>
        <taxon>Carduoideae</taxon>
        <taxon>Cardueae</taxon>
        <taxon>Centaureinae</taxon>
        <taxon>Centaurea</taxon>
    </lineage>
</organism>
<evidence type="ECO:0000256" key="6">
    <source>
        <dbReference type="ARBA" id="ARBA00022989"/>
    </source>
</evidence>
<keyword evidence="7" id="KW-0560">Oxidoreductase</keyword>
<evidence type="ECO:0000256" key="3">
    <source>
        <dbReference type="ARBA" id="ARBA00022617"/>
    </source>
</evidence>
<comment type="similarity">
    <text evidence="2">Belongs to the cytochrome P450 family.</text>
</comment>
<evidence type="ECO:0008006" key="13">
    <source>
        <dbReference type="Google" id="ProtNLM"/>
    </source>
</evidence>
<dbReference type="GO" id="GO:0051762">
    <property type="term" value="P:sesquiterpene biosynthetic process"/>
    <property type="evidence" value="ECO:0007669"/>
    <property type="project" value="UniProtKB-ARBA"/>
</dbReference>
<sequence length="325" mass="36777">MEIFTFFPSSWLLPTTLLLLLSIFLYTLCFNKPSISISYKLPPSPPKLPIIGNLHQLLGKPRHHALWKLSQKYGPVMLIYIGSKPYIVISSSAMAKQVLKTQDHICCSRTVFQATKRLTYNYLDIAFSPYGNHWREMRKVLVSEFLGLKRAKLFNRVLVTEIETMLRSLSSNTEVNLKKVFMEMVKGVICKVAFGNNYREQQPKGPSLEVMLDEIAEMFNGSVGDNFPWLGHIIDRFSGFNGSLEKVFSYLDSYIEAIIAEHENHAIADMSDDDKDFVHAILELSSKEASGSEYRLTKQDMKALVMDVLTGGNRNSCCDIGVGNV</sequence>
<dbReference type="Proteomes" id="UP001172457">
    <property type="component" value="Chromosome 7"/>
</dbReference>
<keyword evidence="5" id="KW-0479">Metal-binding</keyword>
<gene>
    <name evidence="11" type="ORF">OSB04_026951</name>
</gene>
<accession>A0AA38SQD9</accession>
<keyword evidence="6" id="KW-1133">Transmembrane helix</keyword>
<keyword evidence="10" id="KW-0472">Membrane</keyword>
<dbReference type="PANTHER" id="PTHR47955:SF9">
    <property type="entry name" value="PREMNASPIRODIENE OXYGENASE-LIKE"/>
    <property type="match status" value="1"/>
</dbReference>
<keyword evidence="4" id="KW-0812">Transmembrane</keyword>
<reference evidence="11" key="1">
    <citation type="submission" date="2023-03" db="EMBL/GenBank/DDBJ databases">
        <title>Chromosome-scale reference genome and RAD-based genetic map of yellow starthistle (Centaurea solstitialis) reveal putative structural variation and QTLs associated with invader traits.</title>
        <authorList>
            <person name="Reatini B."/>
            <person name="Cang F.A."/>
            <person name="Jiang Q."/>
            <person name="Mckibben M.T.W."/>
            <person name="Barker M.S."/>
            <person name="Rieseberg L.H."/>
            <person name="Dlugosch K.M."/>
        </authorList>
    </citation>
    <scope>NUCLEOTIDE SEQUENCE</scope>
    <source>
        <strain evidence="11">CAN-66</strain>
        <tissue evidence="11">Leaf</tissue>
    </source>
</reference>
<dbReference type="AlphaFoldDB" id="A0AA38SQD9"/>
<evidence type="ECO:0000256" key="8">
    <source>
        <dbReference type="ARBA" id="ARBA00023004"/>
    </source>
</evidence>
<keyword evidence="12" id="KW-1185">Reference proteome</keyword>
<evidence type="ECO:0000256" key="5">
    <source>
        <dbReference type="ARBA" id="ARBA00022723"/>
    </source>
</evidence>
<evidence type="ECO:0000256" key="7">
    <source>
        <dbReference type="ARBA" id="ARBA00023002"/>
    </source>
</evidence>
<evidence type="ECO:0000256" key="1">
    <source>
        <dbReference type="ARBA" id="ARBA00004370"/>
    </source>
</evidence>
<dbReference type="Pfam" id="PF00067">
    <property type="entry name" value="p450"/>
    <property type="match status" value="1"/>
</dbReference>
<evidence type="ECO:0000256" key="2">
    <source>
        <dbReference type="ARBA" id="ARBA00010617"/>
    </source>
</evidence>
<evidence type="ECO:0000256" key="9">
    <source>
        <dbReference type="ARBA" id="ARBA00023033"/>
    </source>
</evidence>
<name>A0AA38SQD9_9ASTR</name>